<comment type="caution">
    <text evidence="2">The sequence shown here is derived from an EMBL/GenBank/DDBJ whole genome shotgun (WGS) entry which is preliminary data.</text>
</comment>
<dbReference type="PANTHER" id="PTHR16128">
    <property type="entry name" value="FAD/NAD(P)-BINDING OXIDOREDUCTASE FAMILY PROTEIN"/>
    <property type="match status" value="1"/>
</dbReference>
<dbReference type="Proteomes" id="UP001567350">
    <property type="component" value="Unassembled WGS sequence"/>
</dbReference>
<dbReference type="PROSITE" id="PS51257">
    <property type="entry name" value="PROKAR_LIPOPROTEIN"/>
    <property type="match status" value="1"/>
</dbReference>
<evidence type="ECO:0000256" key="1">
    <source>
        <dbReference type="SAM" id="Phobius"/>
    </source>
</evidence>
<dbReference type="Gene3D" id="3.50.50.60">
    <property type="entry name" value="FAD/NAD(P)-binding domain"/>
    <property type="match status" value="1"/>
</dbReference>
<dbReference type="InterPro" id="IPR036188">
    <property type="entry name" value="FAD/NAD-bd_sf"/>
</dbReference>
<dbReference type="Pfam" id="PF13450">
    <property type="entry name" value="NAD_binding_8"/>
    <property type="match status" value="1"/>
</dbReference>
<dbReference type="SUPFAM" id="SSF51905">
    <property type="entry name" value="FAD/NAD(P)-binding domain"/>
    <property type="match status" value="1"/>
</dbReference>
<protein>
    <submittedName>
        <fullName evidence="2">NAD(P)/FAD-dependent oxidoreductase</fullName>
    </submittedName>
</protein>
<dbReference type="Gene3D" id="3.90.660.10">
    <property type="match status" value="1"/>
</dbReference>
<keyword evidence="3" id="KW-1185">Reference proteome</keyword>
<evidence type="ECO:0000313" key="3">
    <source>
        <dbReference type="Proteomes" id="UP001567350"/>
    </source>
</evidence>
<dbReference type="RefSeq" id="WP_370893614.1">
    <property type="nucleotide sequence ID" value="NZ_JBGJLR010000008.1"/>
</dbReference>
<accession>A0ABV4ICY2</accession>
<dbReference type="PANTHER" id="PTHR16128:SF5">
    <property type="entry name" value="FAD_NAD(P)-BINDING OXIDOREDUCTASE FAMILY PROTEIN"/>
    <property type="match status" value="1"/>
</dbReference>
<sequence length="365" mass="40154">MTISTKPPKDNPIAIIGAGMAGLSCAHFLSLAGHSVHVFDKSRGPSGRMSTRRSNDNLVDWQCDHGAQYFTARDIDFRKQVAEWEQESVAAPWQARIGTHDGHGFKLQARTLERFVGTPRMTSPAAHMVRSMQKLPNPVRFQWQTTIQPLHTSACYEPGWSLHSPENGAELPRYQAVLIAVPAPQAVPLVAKVSQEATTLSQSVRMRACWSLMVRCPQTVPLPVDGCFMENSPLRWIARDNSKPGRNGPETWLLHASHSWSQVHVDDELQTVITILLEAFTQLGGPKPTSVKATAHRWLYADSVSPANVGGWWDPQAGLGLCGDWLQSGTVEGAWLSGRSLAQQVHSSLRSTTAQANWFSPSTIS</sequence>
<keyword evidence="1" id="KW-0812">Transmembrane</keyword>
<evidence type="ECO:0000313" key="2">
    <source>
        <dbReference type="EMBL" id="MEZ2739642.1"/>
    </source>
</evidence>
<reference evidence="2 3" key="1">
    <citation type="submission" date="2024-08" db="EMBL/GenBank/DDBJ databases">
        <authorList>
            <person name="Feng Z."/>
            <person name="Ronholm J."/>
        </authorList>
    </citation>
    <scope>NUCLEOTIDE SEQUENCE [LARGE SCALE GENOMIC DNA]</scope>
    <source>
        <strain evidence="2 3">4-AB0-8</strain>
    </source>
</reference>
<name>A0ABV4ICY2_9BURK</name>
<gene>
    <name evidence="2" type="ORF">ACBP88_09295</name>
</gene>
<feature type="transmembrane region" description="Helical" evidence="1">
    <location>
        <begin position="12"/>
        <end position="33"/>
    </location>
</feature>
<proteinExistence type="predicted"/>
<dbReference type="PRINTS" id="PR00419">
    <property type="entry name" value="ADXRDTASE"/>
</dbReference>
<dbReference type="EMBL" id="JBGJLR010000008">
    <property type="protein sequence ID" value="MEZ2739642.1"/>
    <property type="molecule type" value="Genomic_DNA"/>
</dbReference>
<keyword evidence="1" id="KW-1133">Transmembrane helix</keyword>
<organism evidence="2 3">
    <name type="scientific">Comamonas jiangduensis</name>
    <dbReference type="NCBI Taxonomy" id="1194168"/>
    <lineage>
        <taxon>Bacteria</taxon>
        <taxon>Pseudomonadati</taxon>
        <taxon>Pseudomonadota</taxon>
        <taxon>Betaproteobacteria</taxon>
        <taxon>Burkholderiales</taxon>
        <taxon>Comamonadaceae</taxon>
        <taxon>Comamonas</taxon>
    </lineage>
</organism>
<keyword evidence="1" id="KW-0472">Membrane</keyword>